<dbReference type="Gene3D" id="1.10.10.10">
    <property type="entry name" value="Winged helix-like DNA-binding domain superfamily/Winged helix DNA-binding domain"/>
    <property type="match status" value="1"/>
</dbReference>
<dbReference type="PROSITE" id="PS00622">
    <property type="entry name" value="HTH_LUXR_1"/>
    <property type="match status" value="1"/>
</dbReference>
<dbReference type="SUPFAM" id="SSF46894">
    <property type="entry name" value="C-terminal effector domain of the bipartite response regulators"/>
    <property type="match status" value="1"/>
</dbReference>
<name>A0A2U2NB08_9BIFI</name>
<proteinExistence type="predicted"/>
<dbReference type="InterPro" id="IPR058245">
    <property type="entry name" value="NreC/VraR/RcsB-like_REC"/>
</dbReference>
<keyword evidence="2" id="KW-0805">Transcription regulation</keyword>
<feature type="region of interest" description="Disordered" evidence="6">
    <location>
        <begin position="164"/>
        <end position="193"/>
    </location>
</feature>
<dbReference type="Gene3D" id="3.40.50.2300">
    <property type="match status" value="1"/>
</dbReference>
<dbReference type="CDD" id="cd06170">
    <property type="entry name" value="LuxR_C_like"/>
    <property type="match status" value="1"/>
</dbReference>
<evidence type="ECO:0000313" key="10">
    <source>
        <dbReference type="Proteomes" id="UP000245876"/>
    </source>
</evidence>
<dbReference type="SMART" id="SM00421">
    <property type="entry name" value="HTH_LUXR"/>
    <property type="match status" value="1"/>
</dbReference>
<keyword evidence="10" id="KW-1185">Reference proteome</keyword>
<evidence type="ECO:0000313" key="9">
    <source>
        <dbReference type="EMBL" id="PWG66293.1"/>
    </source>
</evidence>
<keyword evidence="3 9" id="KW-0238">DNA-binding</keyword>
<dbReference type="CDD" id="cd17535">
    <property type="entry name" value="REC_NarL-like"/>
    <property type="match status" value="1"/>
</dbReference>
<dbReference type="AlphaFoldDB" id="A0A2U2NB08"/>
<dbReference type="Proteomes" id="UP000245876">
    <property type="component" value="Unassembled WGS sequence"/>
</dbReference>
<gene>
    <name evidence="9" type="ORF">DF196_04430</name>
</gene>
<sequence length="265" mass="28052">MNESNSIRVVIADDQELVRAGFAMVIGSQPDMDVVGQAGDGGEAVTLAEALHPDVVLMDVRMPGMDGIEATRRITALTSDDALPRSTRVIILTTFDLDEYVMAAINAGASGFLLKDTEPETLLNSIRTVFNGNAIIAPSATKRLIEKMMQDGYATGNAPDHAANAGIPGAGTGTGSSPTAGNPSVGAAVANDPHPVYTDPELELLTDREREVLVEIAHGLSNQEIADKLFISLPTVKTHVAHILAKINARDRVQAVVFAYDNRLV</sequence>
<evidence type="ECO:0000259" key="7">
    <source>
        <dbReference type="PROSITE" id="PS50043"/>
    </source>
</evidence>
<evidence type="ECO:0000259" key="8">
    <source>
        <dbReference type="PROSITE" id="PS50110"/>
    </source>
</evidence>
<dbReference type="InterPro" id="IPR036388">
    <property type="entry name" value="WH-like_DNA-bd_sf"/>
</dbReference>
<feature type="domain" description="Response regulatory" evidence="8">
    <location>
        <begin position="8"/>
        <end position="130"/>
    </location>
</feature>
<dbReference type="GO" id="GO:0003677">
    <property type="term" value="F:DNA binding"/>
    <property type="evidence" value="ECO:0007669"/>
    <property type="project" value="UniProtKB-KW"/>
</dbReference>
<dbReference type="OrthoDB" id="9808843at2"/>
<feature type="modified residue" description="4-aspartylphosphate" evidence="5">
    <location>
        <position position="59"/>
    </location>
</feature>
<dbReference type="PROSITE" id="PS50110">
    <property type="entry name" value="RESPONSE_REGULATORY"/>
    <property type="match status" value="1"/>
</dbReference>
<dbReference type="InterPro" id="IPR000792">
    <property type="entry name" value="Tscrpt_reg_LuxR_C"/>
</dbReference>
<comment type="caution">
    <text evidence="9">The sequence shown here is derived from an EMBL/GenBank/DDBJ whole genome shotgun (WGS) entry which is preliminary data.</text>
</comment>
<dbReference type="GO" id="GO:0000160">
    <property type="term" value="P:phosphorelay signal transduction system"/>
    <property type="evidence" value="ECO:0007669"/>
    <property type="project" value="InterPro"/>
</dbReference>
<dbReference type="PROSITE" id="PS50043">
    <property type="entry name" value="HTH_LUXR_2"/>
    <property type="match status" value="1"/>
</dbReference>
<evidence type="ECO:0000256" key="5">
    <source>
        <dbReference type="PROSITE-ProRule" id="PRU00169"/>
    </source>
</evidence>
<dbReference type="InterPro" id="IPR001789">
    <property type="entry name" value="Sig_transdc_resp-reg_receiver"/>
</dbReference>
<dbReference type="PRINTS" id="PR00038">
    <property type="entry name" value="HTHLUXR"/>
</dbReference>
<keyword evidence="4" id="KW-0804">Transcription</keyword>
<feature type="compositionally biased region" description="Low complexity" evidence="6">
    <location>
        <begin position="175"/>
        <end position="184"/>
    </location>
</feature>
<dbReference type="Pfam" id="PF00196">
    <property type="entry name" value="GerE"/>
    <property type="match status" value="1"/>
</dbReference>
<keyword evidence="1 5" id="KW-0597">Phosphoprotein</keyword>
<dbReference type="SMART" id="SM00448">
    <property type="entry name" value="REC"/>
    <property type="match status" value="1"/>
</dbReference>
<dbReference type="PANTHER" id="PTHR43214">
    <property type="entry name" value="TWO-COMPONENT RESPONSE REGULATOR"/>
    <property type="match status" value="1"/>
</dbReference>
<dbReference type="InterPro" id="IPR011006">
    <property type="entry name" value="CheY-like_superfamily"/>
</dbReference>
<organism evidence="9 10">
    <name type="scientific">Bifidobacterium callitrichidarum</name>
    <dbReference type="NCBI Taxonomy" id="2052941"/>
    <lineage>
        <taxon>Bacteria</taxon>
        <taxon>Bacillati</taxon>
        <taxon>Actinomycetota</taxon>
        <taxon>Actinomycetes</taxon>
        <taxon>Bifidobacteriales</taxon>
        <taxon>Bifidobacteriaceae</taxon>
        <taxon>Bifidobacterium</taxon>
    </lineage>
</organism>
<dbReference type="PANTHER" id="PTHR43214:SF24">
    <property type="entry name" value="TRANSCRIPTIONAL REGULATORY PROTEIN NARL-RELATED"/>
    <property type="match status" value="1"/>
</dbReference>
<reference evidence="9 10" key="1">
    <citation type="journal article" date="2018" name="Int. J. Syst. Evol. Microbiol.">
        <title>Bifidobacterium callitrichidarum sp. nov. from the faeces of the emperor tamarin (Saguinus imperator).</title>
        <authorList>
            <person name="Modesto M."/>
            <person name="Michelini S."/>
            <person name="Sansosti M.C."/>
            <person name="De Filippo C."/>
            <person name="Cavalieri D."/>
            <person name="Qvirist L."/>
            <person name="Andlid T."/>
            <person name="Spiezio C."/>
            <person name="Sandri C."/>
            <person name="Pascarelli S."/>
            <person name="Sgorbati B."/>
            <person name="Mattarelli P."/>
        </authorList>
    </citation>
    <scope>NUCLEOTIDE SEQUENCE [LARGE SCALE GENOMIC DNA]</scope>
    <source>
        <strain evidence="9 10">TRI 5</strain>
    </source>
</reference>
<evidence type="ECO:0000256" key="6">
    <source>
        <dbReference type="SAM" id="MobiDB-lite"/>
    </source>
</evidence>
<protein>
    <submittedName>
        <fullName evidence="9">DNA-binding response regulator</fullName>
    </submittedName>
</protein>
<evidence type="ECO:0000256" key="1">
    <source>
        <dbReference type="ARBA" id="ARBA00022553"/>
    </source>
</evidence>
<evidence type="ECO:0000256" key="2">
    <source>
        <dbReference type="ARBA" id="ARBA00023015"/>
    </source>
</evidence>
<dbReference type="SUPFAM" id="SSF52172">
    <property type="entry name" value="CheY-like"/>
    <property type="match status" value="1"/>
</dbReference>
<dbReference type="EMBL" id="QFFM01000007">
    <property type="protein sequence ID" value="PWG66293.1"/>
    <property type="molecule type" value="Genomic_DNA"/>
</dbReference>
<dbReference type="InterPro" id="IPR016032">
    <property type="entry name" value="Sig_transdc_resp-reg_C-effctor"/>
</dbReference>
<evidence type="ECO:0000256" key="3">
    <source>
        <dbReference type="ARBA" id="ARBA00023125"/>
    </source>
</evidence>
<evidence type="ECO:0000256" key="4">
    <source>
        <dbReference type="ARBA" id="ARBA00023163"/>
    </source>
</evidence>
<dbReference type="RefSeq" id="WP_109056729.1">
    <property type="nucleotide sequence ID" value="NZ_QFFM01000007.1"/>
</dbReference>
<accession>A0A2U2NB08</accession>
<feature type="domain" description="HTH luxR-type" evidence="7">
    <location>
        <begin position="198"/>
        <end position="263"/>
    </location>
</feature>
<dbReference type="InterPro" id="IPR039420">
    <property type="entry name" value="WalR-like"/>
</dbReference>
<dbReference type="Pfam" id="PF00072">
    <property type="entry name" value="Response_reg"/>
    <property type="match status" value="1"/>
</dbReference>
<dbReference type="GO" id="GO:0006355">
    <property type="term" value="P:regulation of DNA-templated transcription"/>
    <property type="evidence" value="ECO:0007669"/>
    <property type="project" value="InterPro"/>
</dbReference>